<keyword evidence="3" id="KW-1185">Reference proteome</keyword>
<dbReference type="EMBL" id="CP091511">
    <property type="protein sequence ID" value="UOO89085.1"/>
    <property type="molecule type" value="Genomic_DNA"/>
</dbReference>
<dbReference type="RefSeq" id="WP_058357243.1">
    <property type="nucleotide sequence ID" value="NZ_CABKVG010000010.1"/>
</dbReference>
<reference evidence="1 3" key="2">
    <citation type="journal article" date="2022" name="Res Sq">
        <title>Evolution of multicellular longitudinally dividing oral cavity symbionts (Neisseriaceae).</title>
        <authorList>
            <person name="Nyongesa S."/>
            <person name="Weber P."/>
            <person name="Bernet E."/>
            <person name="Pullido F."/>
            <person name="Nieckarz M."/>
            <person name="Delaby M."/>
            <person name="Nieves C."/>
            <person name="Viehboeck T."/>
            <person name="Krause N."/>
            <person name="Rivera-Millot A."/>
            <person name="Nakamura A."/>
            <person name="Vischer N."/>
            <person name="VanNieuwenhze M."/>
            <person name="Brun Y."/>
            <person name="Cava F."/>
            <person name="Bulgheresi S."/>
            <person name="Veyrier F."/>
        </authorList>
    </citation>
    <scope>NUCLEOTIDE SEQUENCE [LARGE SCALE GENOMIC DNA]</scope>
    <source>
        <strain evidence="1 3">SN4</strain>
    </source>
</reference>
<name>A0ABY4E2R1_9NEIS</name>
<gene>
    <name evidence="2" type="ORF">LVJ82_00825</name>
    <name evidence="1" type="ORF">LVJ82_16835</name>
</gene>
<dbReference type="EMBL" id="CP091511">
    <property type="protein sequence ID" value="UOO89559.1"/>
    <property type="molecule type" value="Genomic_DNA"/>
</dbReference>
<proteinExistence type="predicted"/>
<accession>A0ABY4E2R1</accession>
<reference evidence="1" key="1">
    <citation type="submission" date="2021-12" db="EMBL/GenBank/DDBJ databases">
        <authorList>
            <person name="Veyrier F.J."/>
        </authorList>
    </citation>
    <scope>NUCLEOTIDE SEQUENCE</scope>
    <source>
        <strain evidence="1">SN4</strain>
    </source>
</reference>
<evidence type="ECO:0000313" key="1">
    <source>
        <dbReference type="EMBL" id="UOO89085.1"/>
    </source>
</evidence>
<evidence type="ECO:0000313" key="2">
    <source>
        <dbReference type="EMBL" id="UOO89559.1"/>
    </source>
</evidence>
<protein>
    <submittedName>
        <fullName evidence="1">Uncharacterized protein</fullName>
    </submittedName>
</protein>
<organism evidence="1 3">
    <name type="scientific">Vitreoscilla massiliensis</name>
    <dbReference type="NCBI Taxonomy" id="1689272"/>
    <lineage>
        <taxon>Bacteria</taxon>
        <taxon>Pseudomonadati</taxon>
        <taxon>Pseudomonadota</taxon>
        <taxon>Betaproteobacteria</taxon>
        <taxon>Neisseriales</taxon>
        <taxon>Neisseriaceae</taxon>
        <taxon>Vitreoscilla</taxon>
    </lineage>
</organism>
<sequence>MTFEELDKKALLWNEIANWHRDIKERIATQIMLCNEEMVNEFTLNYFSVSGTYYANGHKLTTDWEIKFLDDYADSRFVFIEYQELCKPLSFVVNLFRSIHEDALNSFDKAVLIEAYRRVIESNFSKFVELSEKHDLMWAQGEAHKMSTLLGSEQLITVELTQGYWVFRDQNGKIRKPSTFKPVDLSDLV</sequence>
<evidence type="ECO:0000313" key="3">
    <source>
        <dbReference type="Proteomes" id="UP000832011"/>
    </source>
</evidence>
<dbReference type="Proteomes" id="UP000832011">
    <property type="component" value="Chromosome"/>
</dbReference>